<dbReference type="InterPro" id="IPR036291">
    <property type="entry name" value="NAD(P)-bd_dom_sf"/>
</dbReference>
<evidence type="ECO:0000313" key="4">
    <source>
        <dbReference type="Proteomes" id="UP000758603"/>
    </source>
</evidence>
<dbReference type="PANTHER" id="PTHR24320">
    <property type="entry name" value="RETINOL DEHYDROGENASE"/>
    <property type="match status" value="1"/>
</dbReference>
<dbReference type="InterPro" id="IPR002347">
    <property type="entry name" value="SDR_fam"/>
</dbReference>
<dbReference type="Gene3D" id="3.40.50.720">
    <property type="entry name" value="NAD(P)-binding Rossmann-like Domain"/>
    <property type="match status" value="1"/>
</dbReference>
<dbReference type="PRINTS" id="PR00081">
    <property type="entry name" value="GDHRDH"/>
</dbReference>
<protein>
    <recommendedName>
        <fullName evidence="5">NAD(P)-binding protein</fullName>
    </recommendedName>
</protein>
<dbReference type="EMBL" id="JAGPXC010000015">
    <property type="protein sequence ID" value="KAH6638630.1"/>
    <property type="molecule type" value="Genomic_DNA"/>
</dbReference>
<proteinExistence type="inferred from homology"/>
<keyword evidence="2" id="KW-0560">Oxidoreductase</keyword>
<dbReference type="RefSeq" id="XP_045950902.1">
    <property type="nucleotide sequence ID" value="XM_046095083.1"/>
</dbReference>
<dbReference type="Proteomes" id="UP000758603">
    <property type="component" value="Unassembled WGS sequence"/>
</dbReference>
<dbReference type="AlphaFoldDB" id="A0A9P8RE72"/>
<comment type="similarity">
    <text evidence="1">Belongs to the short-chain dehydrogenases/reductases (SDR) family.</text>
</comment>
<evidence type="ECO:0008006" key="5">
    <source>
        <dbReference type="Google" id="ProtNLM"/>
    </source>
</evidence>
<sequence>MSHYYESYRVENVKGPGDGRPTAMQIVEDSKAYGPHTEKVMLLTGSSSGIGIETARALAATGTTLFLGVRDLDKAKRVHTDIISDRVHLLKIDVSRLSSVRSAALELLRISNGRLNVLINNAGILASPEFHIEGLESHMAVHYWGPFLLFHLLKDALISSGTPDYPSRVLIVSSKAHQVEQIDFDDLHVKVKKSPFDGYPRSKLAQIYMASEIDRRYGSLGMHAYSLDPGVVSPSEGSGITRHVEELLKEKWEDPVLKKQMMSAAQGAATTVWAAVSKEVMNEGVRGKYLETCSLAKPAEGKAPGMESGYGSWAYDTGNAGRLWNESFEIVGLLG</sequence>
<reference evidence="3" key="1">
    <citation type="journal article" date="2021" name="Nat. Commun.">
        <title>Genetic determinants of endophytism in the Arabidopsis root mycobiome.</title>
        <authorList>
            <person name="Mesny F."/>
            <person name="Miyauchi S."/>
            <person name="Thiergart T."/>
            <person name="Pickel B."/>
            <person name="Atanasova L."/>
            <person name="Karlsson M."/>
            <person name="Huettel B."/>
            <person name="Barry K.W."/>
            <person name="Haridas S."/>
            <person name="Chen C."/>
            <person name="Bauer D."/>
            <person name="Andreopoulos W."/>
            <person name="Pangilinan J."/>
            <person name="LaButti K."/>
            <person name="Riley R."/>
            <person name="Lipzen A."/>
            <person name="Clum A."/>
            <person name="Drula E."/>
            <person name="Henrissat B."/>
            <person name="Kohler A."/>
            <person name="Grigoriev I.V."/>
            <person name="Martin F.M."/>
            <person name="Hacquard S."/>
        </authorList>
    </citation>
    <scope>NUCLEOTIDE SEQUENCE</scope>
    <source>
        <strain evidence="3">MPI-SDFR-AT-0073</strain>
    </source>
</reference>
<gene>
    <name evidence="3" type="ORF">BKA67DRAFT_145459</name>
</gene>
<dbReference type="Pfam" id="PF00106">
    <property type="entry name" value="adh_short"/>
    <property type="match status" value="1"/>
</dbReference>
<organism evidence="3 4">
    <name type="scientific">Truncatella angustata</name>
    <dbReference type="NCBI Taxonomy" id="152316"/>
    <lineage>
        <taxon>Eukaryota</taxon>
        <taxon>Fungi</taxon>
        <taxon>Dikarya</taxon>
        <taxon>Ascomycota</taxon>
        <taxon>Pezizomycotina</taxon>
        <taxon>Sordariomycetes</taxon>
        <taxon>Xylariomycetidae</taxon>
        <taxon>Amphisphaeriales</taxon>
        <taxon>Sporocadaceae</taxon>
        <taxon>Truncatella</taxon>
    </lineage>
</organism>
<dbReference type="GeneID" id="70123976"/>
<evidence type="ECO:0000256" key="1">
    <source>
        <dbReference type="ARBA" id="ARBA00006484"/>
    </source>
</evidence>
<comment type="caution">
    <text evidence="3">The sequence shown here is derived from an EMBL/GenBank/DDBJ whole genome shotgun (WGS) entry which is preliminary data.</text>
</comment>
<accession>A0A9P8RE72</accession>
<keyword evidence="4" id="KW-1185">Reference proteome</keyword>
<name>A0A9P8RE72_9PEZI</name>
<dbReference type="GO" id="GO:0016491">
    <property type="term" value="F:oxidoreductase activity"/>
    <property type="evidence" value="ECO:0007669"/>
    <property type="project" value="UniProtKB-KW"/>
</dbReference>
<dbReference type="PANTHER" id="PTHR24320:SF272">
    <property type="entry name" value="NAD(P)-BINDING ROSSMANN-FOLD SUPERFAMILY PROTEIN"/>
    <property type="match status" value="1"/>
</dbReference>
<evidence type="ECO:0000313" key="3">
    <source>
        <dbReference type="EMBL" id="KAH6638630.1"/>
    </source>
</evidence>
<evidence type="ECO:0000256" key="2">
    <source>
        <dbReference type="ARBA" id="ARBA00023002"/>
    </source>
</evidence>
<dbReference type="SUPFAM" id="SSF51735">
    <property type="entry name" value="NAD(P)-binding Rossmann-fold domains"/>
    <property type="match status" value="1"/>
</dbReference>
<dbReference type="OrthoDB" id="191139at2759"/>